<proteinExistence type="predicted"/>
<accession>A0A0A9CCC2</accession>
<keyword evidence="1" id="KW-0812">Transmembrane</keyword>
<keyword evidence="1" id="KW-1133">Transmembrane helix</keyword>
<organism evidence="2">
    <name type="scientific">Arundo donax</name>
    <name type="common">Giant reed</name>
    <name type="synonym">Donax arundinaceus</name>
    <dbReference type="NCBI Taxonomy" id="35708"/>
    <lineage>
        <taxon>Eukaryota</taxon>
        <taxon>Viridiplantae</taxon>
        <taxon>Streptophyta</taxon>
        <taxon>Embryophyta</taxon>
        <taxon>Tracheophyta</taxon>
        <taxon>Spermatophyta</taxon>
        <taxon>Magnoliopsida</taxon>
        <taxon>Liliopsida</taxon>
        <taxon>Poales</taxon>
        <taxon>Poaceae</taxon>
        <taxon>PACMAD clade</taxon>
        <taxon>Arundinoideae</taxon>
        <taxon>Arundineae</taxon>
        <taxon>Arundo</taxon>
    </lineage>
</organism>
<protein>
    <submittedName>
        <fullName evidence="2">Uncharacterized protein</fullName>
    </submittedName>
</protein>
<evidence type="ECO:0000313" key="2">
    <source>
        <dbReference type="EMBL" id="JAD73236.1"/>
    </source>
</evidence>
<feature type="transmembrane region" description="Helical" evidence="1">
    <location>
        <begin position="24"/>
        <end position="42"/>
    </location>
</feature>
<name>A0A0A9CCC2_ARUDO</name>
<sequence length="55" mass="6095">MHIHTQVLPFPSHDMVSIVLHKPILMIVIVCLSMFLLISLTFDCCNGAKTSTANI</sequence>
<keyword evidence="1" id="KW-0472">Membrane</keyword>
<dbReference type="AlphaFoldDB" id="A0A0A9CCC2"/>
<evidence type="ECO:0000256" key="1">
    <source>
        <dbReference type="SAM" id="Phobius"/>
    </source>
</evidence>
<dbReference type="EMBL" id="GBRH01224659">
    <property type="protein sequence ID" value="JAD73236.1"/>
    <property type="molecule type" value="Transcribed_RNA"/>
</dbReference>
<reference evidence="2" key="1">
    <citation type="submission" date="2014-09" db="EMBL/GenBank/DDBJ databases">
        <authorList>
            <person name="Magalhaes I.L.F."/>
            <person name="Oliveira U."/>
            <person name="Santos F.R."/>
            <person name="Vidigal T.H.D.A."/>
            <person name="Brescovit A.D."/>
            <person name="Santos A.J."/>
        </authorList>
    </citation>
    <scope>NUCLEOTIDE SEQUENCE</scope>
    <source>
        <tissue evidence="2">Shoot tissue taken approximately 20 cm above the soil surface</tissue>
    </source>
</reference>
<reference evidence="2" key="2">
    <citation type="journal article" date="2015" name="Data Brief">
        <title>Shoot transcriptome of the giant reed, Arundo donax.</title>
        <authorList>
            <person name="Barrero R.A."/>
            <person name="Guerrero F.D."/>
            <person name="Moolhuijzen P."/>
            <person name="Goolsby J.A."/>
            <person name="Tidwell J."/>
            <person name="Bellgard S.E."/>
            <person name="Bellgard M.I."/>
        </authorList>
    </citation>
    <scope>NUCLEOTIDE SEQUENCE</scope>
    <source>
        <tissue evidence="2">Shoot tissue taken approximately 20 cm above the soil surface</tissue>
    </source>
</reference>